<evidence type="ECO:0000313" key="2">
    <source>
        <dbReference type="Proteomes" id="UP000184080"/>
    </source>
</evidence>
<dbReference type="RefSeq" id="WP_073005563.1">
    <property type="nucleotide sequence ID" value="NZ_FQZO01000002.1"/>
</dbReference>
<dbReference type="OrthoDB" id="3514784at2"/>
<dbReference type="Proteomes" id="UP000184080">
    <property type="component" value="Unassembled WGS sequence"/>
</dbReference>
<keyword evidence="2" id="KW-1185">Reference proteome</keyword>
<dbReference type="InterPro" id="IPR048813">
    <property type="entry name" value="GP7-like"/>
</dbReference>
<accession>A0A1M6EXJ3</accession>
<evidence type="ECO:0000313" key="1">
    <source>
        <dbReference type="EMBL" id="SHI90224.1"/>
    </source>
</evidence>
<evidence type="ECO:0008006" key="3">
    <source>
        <dbReference type="Google" id="ProtNLM"/>
    </source>
</evidence>
<dbReference type="EMBL" id="FQZO01000002">
    <property type="protein sequence ID" value="SHI90224.1"/>
    <property type="molecule type" value="Genomic_DNA"/>
</dbReference>
<protein>
    <recommendedName>
        <fullName evidence="3">Phage capsid protein</fullName>
    </recommendedName>
</protein>
<dbReference type="AlphaFoldDB" id="A0A1M6EXJ3"/>
<organism evidence="1 2">
    <name type="scientific">Clostridium amylolyticum</name>
    <dbReference type="NCBI Taxonomy" id="1121298"/>
    <lineage>
        <taxon>Bacteria</taxon>
        <taxon>Bacillati</taxon>
        <taxon>Bacillota</taxon>
        <taxon>Clostridia</taxon>
        <taxon>Eubacteriales</taxon>
        <taxon>Clostridiaceae</taxon>
        <taxon>Clostridium</taxon>
    </lineage>
</organism>
<name>A0A1M6EXJ3_9CLOT</name>
<reference evidence="1 2" key="1">
    <citation type="submission" date="2016-11" db="EMBL/GenBank/DDBJ databases">
        <authorList>
            <person name="Jaros S."/>
            <person name="Januszkiewicz K."/>
            <person name="Wedrychowicz H."/>
        </authorList>
    </citation>
    <scope>NUCLEOTIDE SEQUENCE [LARGE SCALE GENOMIC DNA]</scope>
    <source>
        <strain evidence="1 2">DSM 21864</strain>
    </source>
</reference>
<dbReference type="NCBIfam" id="NF045672">
    <property type="entry name" value="MCP_gp7_epsi_15"/>
    <property type="match status" value="1"/>
</dbReference>
<gene>
    <name evidence="1" type="ORF">SAMN05444401_1735</name>
</gene>
<sequence>MAITLAEAKVSMADKVDQMVIDEFRRNSLLLDKLIFDDAVSPGTGGSTLTYGYTRLKTPAQAGFRAINSEYTPQEAKREKHSVDLKIFGGAFELDRIVANTSGAVDEVDFQLKEKIKAASNLFHYTVINGDSAVDSKAFDGLDKALAGSSTEINKDKIIDLSTSGAVDTNYKDFIDILDEFLSELDGVPNMLMGNAKLMAKIRACARRAGYLTQSEDAFGRKVESYGGIIPLVDLGYYVDDTTGTIPTVKIQKRTIASTETDGLTDLFATNISLGGFHGVTVKGDKIIKTYLPDLNAPGAVKKGEVEMVAAVALKNSRSAGVLRNIKIK</sequence>
<dbReference type="STRING" id="1121298.SAMN05444401_1735"/>
<proteinExistence type="predicted"/>